<reference evidence="8" key="2">
    <citation type="journal article" date="2021" name="PeerJ">
        <title>Extensive microbial diversity within the chicken gut microbiome revealed by metagenomics and culture.</title>
        <authorList>
            <person name="Gilroy R."/>
            <person name="Ravi A."/>
            <person name="Getino M."/>
            <person name="Pursley I."/>
            <person name="Horton D.L."/>
            <person name="Alikhan N.F."/>
            <person name="Baker D."/>
            <person name="Gharbi K."/>
            <person name="Hall N."/>
            <person name="Watson M."/>
            <person name="Adriaenssens E.M."/>
            <person name="Foster-Nyarko E."/>
            <person name="Jarju S."/>
            <person name="Secka A."/>
            <person name="Antonio M."/>
            <person name="Oren A."/>
            <person name="Chaudhuri R.R."/>
            <person name="La Ragione R."/>
            <person name="Hildebrand F."/>
            <person name="Pallen M.J."/>
        </authorList>
    </citation>
    <scope>NUCLEOTIDE SEQUENCE</scope>
    <source>
        <strain evidence="8">7463</strain>
    </source>
</reference>
<dbReference type="Proteomes" id="UP000824083">
    <property type="component" value="Unassembled WGS sequence"/>
</dbReference>
<proteinExistence type="predicted"/>
<keyword evidence="5 6" id="KW-0472">Membrane</keyword>
<protein>
    <submittedName>
        <fullName evidence="8">Conjugative transfer system coupling protein TraD</fullName>
    </submittedName>
</protein>
<dbReference type="EMBL" id="DVMY01000091">
    <property type="protein sequence ID" value="HIU37810.1"/>
    <property type="molecule type" value="Genomic_DNA"/>
</dbReference>
<evidence type="ECO:0000256" key="6">
    <source>
        <dbReference type="SAM" id="Phobius"/>
    </source>
</evidence>
<evidence type="ECO:0000256" key="1">
    <source>
        <dbReference type="ARBA" id="ARBA00004651"/>
    </source>
</evidence>
<evidence type="ECO:0000256" key="4">
    <source>
        <dbReference type="ARBA" id="ARBA00022989"/>
    </source>
</evidence>
<accession>A0A9D1LFP0</accession>
<dbReference type="PANTHER" id="PTHR37937:SF1">
    <property type="entry name" value="CONJUGATIVE TRANSFER: DNA TRANSPORT"/>
    <property type="match status" value="1"/>
</dbReference>
<evidence type="ECO:0000256" key="5">
    <source>
        <dbReference type="ARBA" id="ARBA00023136"/>
    </source>
</evidence>
<reference evidence="8" key="1">
    <citation type="submission" date="2020-10" db="EMBL/GenBank/DDBJ databases">
        <authorList>
            <person name="Gilroy R."/>
        </authorList>
    </citation>
    <scope>NUCLEOTIDE SEQUENCE</scope>
    <source>
        <strain evidence="8">7463</strain>
    </source>
</reference>
<evidence type="ECO:0000259" key="7">
    <source>
        <dbReference type="Pfam" id="PF12696"/>
    </source>
</evidence>
<dbReference type="GO" id="GO:0005886">
    <property type="term" value="C:plasma membrane"/>
    <property type="evidence" value="ECO:0007669"/>
    <property type="project" value="UniProtKB-SubCell"/>
</dbReference>
<comment type="subcellular location">
    <subcellularLocation>
        <location evidence="1">Cell membrane</location>
        <topology evidence="1">Multi-pass membrane protein</topology>
    </subcellularLocation>
</comment>
<sequence length="630" mass="70384">MTYSEKTSQTFDRYECWRPAYEGVAVLAWAIAFPWVTWLYFENRLPLAWCSVLWTLTLALLIKRTLETLKVLFSRASLSGSQQTFMTYKDLARIMKGHKNDLWLGIGFRWWPEHSQKLYELMKLDWTKLQLPTWLTKMLLSNPTLPDEAAGLPIIHGVSDREESLFRPLKNFEGGLCLCGTTQAGKGVYLSHLVAQAIARGDVVIVIDPKHSSRLKDNILHACRASGRDDPLTFHPAFPDTGVRLDPMHSFTNATEIASRIRQAFPPNMDESFANFAWMAVNAIAQGLIALEIRPTLPLIAKYVKLGIYDILEPLLEKHAREFAPSDWQKNYFELKEKAGRPPAPTVSERLMVLVALYETSLHHIAADPAIDGLIEVFRHNREHYSKITASLLPILSMLTTGRLADSLSPTITDPHDTRPVMNLEKVINGGHVLYIGLDSMPNPTVASTLAGIWLADLANIAGRRYNLGLSALNSQRISLFIDEVSNVINVPLIEILNKGAESGIQTTCAMQTIADLAHRMGSVEAAHVVLGNLNNLIALRTKDQMTQNFVVETLGNTYIANQSLSISNRAPDHLSPDYHSGLSRQMNTELEPIFPPEFLGKLPNCEAIVQVSAGYIYKTRCPILITQKG</sequence>
<comment type="caution">
    <text evidence="8">The sequence shown here is derived from an EMBL/GenBank/DDBJ whole genome shotgun (WGS) entry which is preliminary data.</text>
</comment>
<dbReference type="Pfam" id="PF12696">
    <property type="entry name" value="TraG-D_C"/>
    <property type="match status" value="1"/>
</dbReference>
<dbReference type="AlphaFoldDB" id="A0A9D1LFP0"/>
<feature type="transmembrane region" description="Helical" evidence="6">
    <location>
        <begin position="20"/>
        <end position="40"/>
    </location>
</feature>
<dbReference type="PANTHER" id="PTHR37937">
    <property type="entry name" value="CONJUGATIVE TRANSFER: DNA TRANSPORT"/>
    <property type="match status" value="1"/>
</dbReference>
<evidence type="ECO:0000256" key="3">
    <source>
        <dbReference type="ARBA" id="ARBA00022692"/>
    </source>
</evidence>
<dbReference type="CDD" id="cd01127">
    <property type="entry name" value="TrwB_TraG_TraD_VirD4"/>
    <property type="match status" value="1"/>
</dbReference>
<keyword evidence="4 6" id="KW-1133">Transmembrane helix</keyword>
<name>A0A9D1LFP0_9BURK</name>
<dbReference type="InterPro" id="IPR022458">
    <property type="entry name" value="Conjugative_coupling_TraG/TraD"/>
</dbReference>
<dbReference type="NCBIfam" id="TIGR03743">
    <property type="entry name" value="SXT_TraD"/>
    <property type="match status" value="1"/>
</dbReference>
<organism evidence="8 9">
    <name type="scientific">Candidatus Aphodousia faecigallinarum</name>
    <dbReference type="NCBI Taxonomy" id="2840677"/>
    <lineage>
        <taxon>Bacteria</taxon>
        <taxon>Pseudomonadati</taxon>
        <taxon>Pseudomonadota</taxon>
        <taxon>Betaproteobacteria</taxon>
        <taxon>Burkholderiales</taxon>
        <taxon>Sutterellaceae</taxon>
        <taxon>Sutterellaceae incertae sedis</taxon>
        <taxon>Candidatus Aphodousia</taxon>
    </lineage>
</organism>
<evidence type="ECO:0000313" key="9">
    <source>
        <dbReference type="Proteomes" id="UP000824083"/>
    </source>
</evidence>
<keyword evidence="2" id="KW-1003">Cell membrane</keyword>
<dbReference type="InterPro" id="IPR051539">
    <property type="entry name" value="T4SS-coupling_protein"/>
</dbReference>
<dbReference type="Gene3D" id="3.40.50.300">
    <property type="entry name" value="P-loop containing nucleotide triphosphate hydrolases"/>
    <property type="match status" value="2"/>
</dbReference>
<dbReference type="InterPro" id="IPR032689">
    <property type="entry name" value="TraG-D_C"/>
</dbReference>
<evidence type="ECO:0000256" key="2">
    <source>
        <dbReference type="ARBA" id="ARBA00022475"/>
    </source>
</evidence>
<keyword evidence="3 6" id="KW-0812">Transmembrane</keyword>
<evidence type="ECO:0000313" key="8">
    <source>
        <dbReference type="EMBL" id="HIU37810.1"/>
    </source>
</evidence>
<dbReference type="SUPFAM" id="SSF52540">
    <property type="entry name" value="P-loop containing nucleoside triphosphate hydrolases"/>
    <property type="match status" value="1"/>
</dbReference>
<gene>
    <name evidence="8" type="primary">traD</name>
    <name evidence="8" type="ORF">IAC56_06000</name>
</gene>
<dbReference type="InterPro" id="IPR027417">
    <property type="entry name" value="P-loop_NTPase"/>
</dbReference>
<feature type="domain" description="TraD/TraG TraM recognition site" evidence="7">
    <location>
        <begin position="478"/>
        <end position="604"/>
    </location>
</feature>